<keyword evidence="3" id="KW-1185">Reference proteome</keyword>
<proteinExistence type="predicted"/>
<accession>A0AAV3YLE2</accession>
<evidence type="ECO:0000313" key="3">
    <source>
        <dbReference type="Proteomes" id="UP000735302"/>
    </source>
</evidence>
<keyword evidence="1" id="KW-0732">Signal</keyword>
<dbReference type="AlphaFoldDB" id="A0AAV3YLE2"/>
<evidence type="ECO:0000313" key="2">
    <source>
        <dbReference type="EMBL" id="GFN83201.1"/>
    </source>
</evidence>
<gene>
    <name evidence="2" type="ORF">PoB_000970700</name>
</gene>
<feature type="chain" id="PRO_5043349069" evidence="1">
    <location>
        <begin position="27"/>
        <end position="382"/>
    </location>
</feature>
<dbReference type="Proteomes" id="UP000735302">
    <property type="component" value="Unassembled WGS sequence"/>
</dbReference>
<evidence type="ECO:0000256" key="1">
    <source>
        <dbReference type="SAM" id="SignalP"/>
    </source>
</evidence>
<sequence length="382" mass="42611">MAGRCATVTVIVCLLVLITFPGDSQAGLRRAWRRVKRAANSVADVITNPEDAYNSLVNTVGNIDWADADTYTYLFSTQGCDKVCPACLWIPDPVSGASCMTYCATRCDWEYAKKRSAEICCNLSVASSNSDPPLMSWPDEGLKARDHLILVGLHAQTNKQVETSLESTRSGLFTLPRAPSGKIRSWINACNMRSHALMWLMCLSANLFLHCLVITEAAARSGAVSGISREATLTEERPELGLLHKVLNRRRRWDFSNGCHCHQLHKSTRQFKFQISSDFSTTVITEAAARSGAVSGISREATLTEERPELGLLHKVLNRRRRWDFSNGCHCHGYHVECMRDAYCQHKHHSTDWQCVESCCGFSCVKLDNQEIDKRGGGRHRG</sequence>
<feature type="signal peptide" evidence="1">
    <location>
        <begin position="1"/>
        <end position="26"/>
    </location>
</feature>
<comment type="caution">
    <text evidence="2">The sequence shown here is derived from an EMBL/GenBank/DDBJ whole genome shotgun (WGS) entry which is preliminary data.</text>
</comment>
<reference evidence="2 3" key="1">
    <citation type="journal article" date="2021" name="Elife">
        <title>Chloroplast acquisition without the gene transfer in kleptoplastic sea slugs, Plakobranchus ocellatus.</title>
        <authorList>
            <person name="Maeda T."/>
            <person name="Takahashi S."/>
            <person name="Yoshida T."/>
            <person name="Shimamura S."/>
            <person name="Takaki Y."/>
            <person name="Nagai Y."/>
            <person name="Toyoda A."/>
            <person name="Suzuki Y."/>
            <person name="Arimoto A."/>
            <person name="Ishii H."/>
            <person name="Satoh N."/>
            <person name="Nishiyama T."/>
            <person name="Hasebe M."/>
            <person name="Maruyama T."/>
            <person name="Minagawa J."/>
            <person name="Obokata J."/>
            <person name="Shigenobu S."/>
        </authorList>
    </citation>
    <scope>NUCLEOTIDE SEQUENCE [LARGE SCALE GENOMIC DNA]</scope>
</reference>
<name>A0AAV3YLE2_9GAST</name>
<dbReference type="EMBL" id="BLXT01001109">
    <property type="protein sequence ID" value="GFN83201.1"/>
    <property type="molecule type" value="Genomic_DNA"/>
</dbReference>
<organism evidence="2 3">
    <name type="scientific">Plakobranchus ocellatus</name>
    <dbReference type="NCBI Taxonomy" id="259542"/>
    <lineage>
        <taxon>Eukaryota</taxon>
        <taxon>Metazoa</taxon>
        <taxon>Spiralia</taxon>
        <taxon>Lophotrochozoa</taxon>
        <taxon>Mollusca</taxon>
        <taxon>Gastropoda</taxon>
        <taxon>Heterobranchia</taxon>
        <taxon>Euthyneura</taxon>
        <taxon>Panpulmonata</taxon>
        <taxon>Sacoglossa</taxon>
        <taxon>Placobranchoidea</taxon>
        <taxon>Plakobranchidae</taxon>
        <taxon>Plakobranchus</taxon>
    </lineage>
</organism>
<protein>
    <submittedName>
        <fullName evidence="2">Uncharacterized protein</fullName>
    </submittedName>
</protein>